<feature type="transmembrane region" description="Helical" evidence="1">
    <location>
        <begin position="124"/>
        <end position="152"/>
    </location>
</feature>
<proteinExistence type="predicted"/>
<keyword evidence="1" id="KW-0812">Transmembrane</keyword>
<dbReference type="PIRSF" id="PIRSF019205">
    <property type="entry name" value="DUF1646"/>
    <property type="match status" value="1"/>
</dbReference>
<feature type="transmembrane region" description="Helical" evidence="1">
    <location>
        <begin position="352"/>
        <end position="376"/>
    </location>
</feature>
<feature type="transmembrane region" description="Helical" evidence="1">
    <location>
        <begin position="38"/>
        <end position="55"/>
    </location>
</feature>
<keyword evidence="1" id="KW-0472">Membrane</keyword>
<dbReference type="EMBL" id="JARFPK010000027">
    <property type="protein sequence ID" value="MDF0591098.1"/>
    <property type="molecule type" value="Genomic_DNA"/>
</dbReference>
<feature type="transmembrane region" description="Helical" evidence="1">
    <location>
        <begin position="258"/>
        <end position="276"/>
    </location>
</feature>
<dbReference type="InterPro" id="IPR012443">
    <property type="entry name" value="DUF1646"/>
</dbReference>
<protein>
    <submittedName>
        <fullName evidence="2">DUF1646 family protein</fullName>
    </submittedName>
</protein>
<accession>A0ABT5X8V2</accession>
<feature type="transmembrane region" description="Helical" evidence="1">
    <location>
        <begin position="204"/>
        <end position="229"/>
    </location>
</feature>
<gene>
    <name evidence="2" type="ORF">P0O15_07940</name>
</gene>
<reference evidence="2 3" key="1">
    <citation type="submission" date="2023-03" db="EMBL/GenBank/DDBJ databases">
        <title>WGS of Methanotrichaceae archaeon Mx.</title>
        <authorList>
            <person name="Sorokin D.Y."/>
            <person name="Merkel A.Y."/>
        </authorList>
    </citation>
    <scope>NUCLEOTIDE SEQUENCE [LARGE SCALE GENOMIC DNA]</scope>
    <source>
        <strain evidence="2 3">Mx</strain>
    </source>
</reference>
<feature type="transmembrane region" description="Helical" evidence="1">
    <location>
        <begin position="164"/>
        <end position="184"/>
    </location>
</feature>
<evidence type="ECO:0000256" key="1">
    <source>
        <dbReference type="SAM" id="Phobius"/>
    </source>
</evidence>
<dbReference type="Proteomes" id="UP001220010">
    <property type="component" value="Unassembled WGS sequence"/>
</dbReference>
<keyword evidence="1" id="KW-1133">Transmembrane helix</keyword>
<evidence type="ECO:0000313" key="2">
    <source>
        <dbReference type="EMBL" id="MDF0591098.1"/>
    </source>
</evidence>
<keyword evidence="3" id="KW-1185">Reference proteome</keyword>
<comment type="caution">
    <text evidence="2">The sequence shown here is derived from an EMBL/GenBank/DDBJ whole genome shotgun (WGS) entry which is preliminary data.</text>
</comment>
<feature type="transmembrane region" description="Helical" evidence="1">
    <location>
        <begin position="315"/>
        <end position="332"/>
    </location>
</feature>
<dbReference type="Pfam" id="PF07854">
    <property type="entry name" value="DUF1646"/>
    <property type="match status" value="1"/>
</dbReference>
<organism evidence="2 3">
    <name type="scientific">Candidatus Methanocrinis natronophilus</name>
    <dbReference type="NCBI Taxonomy" id="3033396"/>
    <lineage>
        <taxon>Archaea</taxon>
        <taxon>Methanobacteriati</taxon>
        <taxon>Methanobacteriota</taxon>
        <taxon>Stenosarchaea group</taxon>
        <taxon>Methanomicrobia</taxon>
        <taxon>Methanotrichales</taxon>
        <taxon>Methanotrichaceae</taxon>
        <taxon>Methanocrinis</taxon>
    </lineage>
</organism>
<dbReference type="RefSeq" id="WP_316966841.1">
    <property type="nucleotide sequence ID" value="NZ_JARFPK010000027.1"/>
</dbReference>
<feature type="transmembrane region" description="Helical" evidence="1">
    <location>
        <begin position="12"/>
        <end position="31"/>
    </location>
</feature>
<name>A0ABT5X8V2_9EURY</name>
<sequence>MVDWIPTEAPTLVELGLLAIVLIVLLGPFTVRKIEHNLEAFLFVMGVSAVTLSSFETHENLVRLYGETIPEIGWNMHLIMEAVEEPVMKGIVPAVLVAGLLFHYGRNQVNTIIDTILKVLPLRVLVFVMIVVLSLSASIITAIIAALLLCELMRVMPMERKTKVNVTIIACIGIGIGAVLTPVGEPLSTIAVTKLQAPPYDAGFFFLFNMLFIYVLPAVVAMGVLGMVVAGKATAVKEKVVYTAEETLKDVVIRAGKVYLFVMALLLLGSGMKLIIDKYVLVIPPEVIYWVNMVSAVLDNATLAAAEISPLMDPLTLQAVIMGLLFSGGMLIPGNIPNIIAAQKLSITSTEWARIGIPVGLALMIIYFIWIFYIPFHIQFNL</sequence>
<evidence type="ECO:0000313" key="3">
    <source>
        <dbReference type="Proteomes" id="UP001220010"/>
    </source>
</evidence>